<evidence type="ECO:0000256" key="3">
    <source>
        <dbReference type="ARBA" id="ARBA00022898"/>
    </source>
</evidence>
<dbReference type="InterPro" id="IPR036052">
    <property type="entry name" value="TrpB-like_PALP_sf"/>
</dbReference>
<evidence type="ECO:0000313" key="7">
    <source>
        <dbReference type="Proteomes" id="UP000094412"/>
    </source>
</evidence>
<evidence type="ECO:0000256" key="4">
    <source>
        <dbReference type="ARBA" id="ARBA00023239"/>
    </source>
</evidence>
<dbReference type="GO" id="GO:0009097">
    <property type="term" value="P:isoleucine biosynthetic process"/>
    <property type="evidence" value="ECO:0007669"/>
    <property type="project" value="TreeGrafter"/>
</dbReference>
<evidence type="ECO:0000256" key="1">
    <source>
        <dbReference type="ARBA" id="ARBA00001933"/>
    </source>
</evidence>
<feature type="domain" description="Tryptophan synthase beta chain-like PALP" evidence="5">
    <location>
        <begin position="21"/>
        <end position="311"/>
    </location>
</feature>
<evidence type="ECO:0000256" key="2">
    <source>
        <dbReference type="ARBA" id="ARBA00010869"/>
    </source>
</evidence>
<dbReference type="EMBL" id="MDEO01000035">
    <property type="protein sequence ID" value="OCX15186.1"/>
    <property type="molecule type" value="Genomic_DNA"/>
</dbReference>
<dbReference type="InterPro" id="IPR001926">
    <property type="entry name" value="TrpB-like_PALP"/>
</dbReference>
<dbReference type="CDD" id="cd01562">
    <property type="entry name" value="Thr-dehyd"/>
    <property type="match status" value="1"/>
</dbReference>
<dbReference type="GO" id="GO:0003941">
    <property type="term" value="F:L-serine ammonia-lyase activity"/>
    <property type="evidence" value="ECO:0007669"/>
    <property type="project" value="TreeGrafter"/>
</dbReference>
<keyword evidence="3" id="KW-0663">Pyridoxal phosphate</keyword>
<dbReference type="PROSITE" id="PS00165">
    <property type="entry name" value="DEHYDRATASE_SER_THR"/>
    <property type="match status" value="1"/>
</dbReference>
<dbReference type="GO" id="GO:0006567">
    <property type="term" value="P:L-threonine catabolic process"/>
    <property type="evidence" value="ECO:0007669"/>
    <property type="project" value="TreeGrafter"/>
</dbReference>
<reference evidence="6 7" key="1">
    <citation type="submission" date="2016-08" db="EMBL/GenBank/DDBJ databases">
        <title>Whole genome sequence of Mesorhizobium sp. strain UASWS1009 isolated from industrial sewage.</title>
        <authorList>
            <person name="Crovadore J."/>
            <person name="Calmin G."/>
            <person name="Chablais R."/>
            <person name="Cochard B."/>
            <person name="Lefort F."/>
        </authorList>
    </citation>
    <scope>NUCLEOTIDE SEQUENCE [LARGE SCALE GENOMIC DNA]</scope>
    <source>
        <strain evidence="6 7">UASWS1009</strain>
    </source>
</reference>
<name>A0A1C2DKH5_9HYPH</name>
<dbReference type="InterPro" id="IPR000634">
    <property type="entry name" value="Ser/Thr_deHydtase_PyrdxlP-BS"/>
</dbReference>
<dbReference type="InterPro" id="IPR050147">
    <property type="entry name" value="Ser/Thr_Dehydratase"/>
</dbReference>
<comment type="cofactor">
    <cofactor evidence="1">
        <name>pyridoxal 5'-phosphate</name>
        <dbReference type="ChEBI" id="CHEBI:597326"/>
    </cofactor>
</comment>
<dbReference type="GO" id="GO:0004794">
    <property type="term" value="F:threonine deaminase activity"/>
    <property type="evidence" value="ECO:0007669"/>
    <property type="project" value="TreeGrafter"/>
</dbReference>
<protein>
    <submittedName>
        <fullName evidence="6">Pyridoxal-5'-phosphate-dependent protein</fullName>
    </submittedName>
</protein>
<gene>
    <name evidence="6" type="ORF">QV13_21720</name>
</gene>
<accession>A0A1C2DKH5</accession>
<dbReference type="Gene3D" id="3.40.50.1100">
    <property type="match status" value="2"/>
</dbReference>
<comment type="similarity">
    <text evidence="2">Belongs to the serine/threonine dehydratase family.</text>
</comment>
<dbReference type="FunFam" id="3.40.50.1100:FF:000005">
    <property type="entry name" value="Threonine dehydratase catabolic"/>
    <property type="match status" value="1"/>
</dbReference>
<evidence type="ECO:0000259" key="5">
    <source>
        <dbReference type="Pfam" id="PF00291"/>
    </source>
</evidence>
<dbReference type="PANTHER" id="PTHR48078:SF6">
    <property type="entry name" value="L-THREONINE DEHYDRATASE CATABOLIC TDCB"/>
    <property type="match status" value="1"/>
</dbReference>
<dbReference type="PANTHER" id="PTHR48078">
    <property type="entry name" value="THREONINE DEHYDRATASE, MITOCHONDRIAL-RELATED"/>
    <property type="match status" value="1"/>
</dbReference>
<dbReference type="OrthoDB" id="9811476at2"/>
<dbReference type="GO" id="GO:0006565">
    <property type="term" value="P:L-serine catabolic process"/>
    <property type="evidence" value="ECO:0007669"/>
    <property type="project" value="TreeGrafter"/>
</dbReference>
<dbReference type="GO" id="GO:0030170">
    <property type="term" value="F:pyridoxal phosphate binding"/>
    <property type="evidence" value="ECO:0007669"/>
    <property type="project" value="InterPro"/>
</dbReference>
<evidence type="ECO:0000313" key="6">
    <source>
        <dbReference type="EMBL" id="OCX15186.1"/>
    </source>
</evidence>
<sequence>MTVQPPAIADVRAAASRLAGLIVETPLIESSVLNERFGGRILFKPETLQRTGSFKFRGAYNKISSLSQEERRHGVVAFSSGNHAQGVAAAAAIFGLKSVIAMPSDAPETKVANVRRMGAEVVRFDRFRDDRMAVVRPWMERGMALVPPFDDPAIIAGQGTIGLELMRQAAALGVTLDAVVMPCGGGGLSSGISLAVKDASPGTDVWVAEPEHFDDTRLSLAAGRRVAIEPGHNSICDAILTAEPGIVTFEINRRNLAGSVAVSDAATAAAMRDAMAHLKLVVEPGGCVGLAALSSGEIELAGKCVAVVLSGGNVDFGTYAKILAAA</sequence>
<proteinExistence type="inferred from homology"/>
<dbReference type="SUPFAM" id="SSF53686">
    <property type="entry name" value="Tryptophan synthase beta subunit-like PLP-dependent enzymes"/>
    <property type="match status" value="1"/>
</dbReference>
<dbReference type="Proteomes" id="UP000094412">
    <property type="component" value="Unassembled WGS sequence"/>
</dbReference>
<dbReference type="Pfam" id="PF00291">
    <property type="entry name" value="PALP"/>
    <property type="match status" value="1"/>
</dbReference>
<keyword evidence="7" id="KW-1185">Reference proteome</keyword>
<organism evidence="6 7">
    <name type="scientific">Mesorhizobium hungaricum</name>
    <dbReference type="NCBI Taxonomy" id="1566387"/>
    <lineage>
        <taxon>Bacteria</taxon>
        <taxon>Pseudomonadati</taxon>
        <taxon>Pseudomonadota</taxon>
        <taxon>Alphaproteobacteria</taxon>
        <taxon>Hyphomicrobiales</taxon>
        <taxon>Phyllobacteriaceae</taxon>
        <taxon>Mesorhizobium</taxon>
    </lineage>
</organism>
<keyword evidence="4" id="KW-0456">Lyase</keyword>
<dbReference type="AlphaFoldDB" id="A0A1C2DKH5"/>
<dbReference type="RefSeq" id="WP_024926509.1">
    <property type="nucleotide sequence ID" value="NZ_MDEO01000035.1"/>
</dbReference>
<comment type="caution">
    <text evidence="6">The sequence shown here is derived from an EMBL/GenBank/DDBJ whole genome shotgun (WGS) entry which is preliminary data.</text>
</comment>
<dbReference type="STRING" id="1566387.QV13_21720"/>